<sequence>MISIFGLGYLNKVLKNLSCVKIISNLFFKKEEAKVIFKEYGMRLSDAINC</sequence>
<gene>
    <name evidence="1" type="ORF">MNB_SUP05-SYMBIONT-5-205</name>
</gene>
<name>A0A1W1E0G2_9ZZZZ</name>
<proteinExistence type="predicted"/>
<protein>
    <submittedName>
        <fullName evidence="1">Uncharacterized protein</fullName>
    </submittedName>
</protein>
<organism evidence="1">
    <name type="scientific">hydrothermal vent metagenome</name>
    <dbReference type="NCBI Taxonomy" id="652676"/>
    <lineage>
        <taxon>unclassified sequences</taxon>
        <taxon>metagenomes</taxon>
        <taxon>ecological metagenomes</taxon>
    </lineage>
</organism>
<accession>A0A1W1E0G2</accession>
<dbReference type="EMBL" id="FPHZ01000018">
    <property type="protein sequence ID" value="SFV87464.1"/>
    <property type="molecule type" value="Genomic_DNA"/>
</dbReference>
<reference evidence="1" key="1">
    <citation type="submission" date="2016-10" db="EMBL/GenBank/DDBJ databases">
        <authorList>
            <person name="de Groot N.N."/>
        </authorList>
    </citation>
    <scope>NUCLEOTIDE SEQUENCE</scope>
</reference>
<dbReference type="AlphaFoldDB" id="A0A1W1E0G2"/>
<evidence type="ECO:0000313" key="1">
    <source>
        <dbReference type="EMBL" id="SFV87464.1"/>
    </source>
</evidence>